<comment type="subcellular location">
    <subcellularLocation>
        <location evidence="1">Cytoplasm</location>
    </subcellularLocation>
</comment>
<keyword evidence="9" id="KW-0460">Magnesium</keyword>
<keyword evidence="5" id="KW-0819">tRNA processing</keyword>
<dbReference type="Pfam" id="PF02367">
    <property type="entry name" value="TsaE"/>
    <property type="match status" value="1"/>
</dbReference>
<dbReference type="RefSeq" id="WP_089680845.1">
    <property type="nucleotide sequence ID" value="NZ_FNFO01000003.1"/>
</dbReference>
<dbReference type="GO" id="GO:0005737">
    <property type="term" value="C:cytoplasm"/>
    <property type="evidence" value="ECO:0007669"/>
    <property type="project" value="UniProtKB-SubCell"/>
</dbReference>
<dbReference type="SUPFAM" id="SSF52540">
    <property type="entry name" value="P-loop containing nucleoside triphosphate hydrolases"/>
    <property type="match status" value="1"/>
</dbReference>
<evidence type="ECO:0000256" key="10">
    <source>
        <dbReference type="ARBA" id="ARBA00032441"/>
    </source>
</evidence>
<evidence type="ECO:0000256" key="4">
    <source>
        <dbReference type="ARBA" id="ARBA00022490"/>
    </source>
</evidence>
<evidence type="ECO:0000256" key="7">
    <source>
        <dbReference type="ARBA" id="ARBA00022741"/>
    </source>
</evidence>
<comment type="similarity">
    <text evidence="2">Belongs to the TsaE family.</text>
</comment>
<dbReference type="GO" id="GO:0002949">
    <property type="term" value="P:tRNA threonylcarbamoyladenosine modification"/>
    <property type="evidence" value="ECO:0007669"/>
    <property type="project" value="InterPro"/>
</dbReference>
<keyword evidence="4" id="KW-0963">Cytoplasm</keyword>
<keyword evidence="6" id="KW-0479">Metal-binding</keyword>
<keyword evidence="12" id="KW-1185">Reference proteome</keyword>
<name>A0A1G9D6L7_9BACT</name>
<dbReference type="PANTHER" id="PTHR33540:SF2">
    <property type="entry name" value="TRNA THREONYLCARBAMOYLADENOSINE BIOSYNTHESIS PROTEIN TSAE"/>
    <property type="match status" value="1"/>
</dbReference>
<dbReference type="OrthoDB" id="9815896at2"/>
<dbReference type="Proteomes" id="UP000198510">
    <property type="component" value="Unassembled WGS sequence"/>
</dbReference>
<evidence type="ECO:0000256" key="5">
    <source>
        <dbReference type="ARBA" id="ARBA00022694"/>
    </source>
</evidence>
<dbReference type="Gene3D" id="3.40.50.300">
    <property type="entry name" value="P-loop containing nucleotide triphosphate hydrolases"/>
    <property type="match status" value="1"/>
</dbReference>
<dbReference type="STRING" id="1075417.SAMN05421823_10321"/>
<evidence type="ECO:0000256" key="6">
    <source>
        <dbReference type="ARBA" id="ARBA00022723"/>
    </source>
</evidence>
<dbReference type="InterPro" id="IPR027417">
    <property type="entry name" value="P-loop_NTPase"/>
</dbReference>
<evidence type="ECO:0000256" key="2">
    <source>
        <dbReference type="ARBA" id="ARBA00007599"/>
    </source>
</evidence>
<dbReference type="AlphaFoldDB" id="A0A1G9D6L7"/>
<dbReference type="EMBL" id="FNFO01000003">
    <property type="protein sequence ID" value="SDK59527.1"/>
    <property type="molecule type" value="Genomic_DNA"/>
</dbReference>
<keyword evidence="8" id="KW-0067">ATP-binding</keyword>
<dbReference type="GO" id="GO:0046872">
    <property type="term" value="F:metal ion binding"/>
    <property type="evidence" value="ECO:0007669"/>
    <property type="project" value="UniProtKB-KW"/>
</dbReference>
<dbReference type="NCBIfam" id="TIGR00150">
    <property type="entry name" value="T6A_YjeE"/>
    <property type="match status" value="1"/>
</dbReference>
<evidence type="ECO:0000313" key="12">
    <source>
        <dbReference type="Proteomes" id="UP000198510"/>
    </source>
</evidence>
<organism evidence="11 12">
    <name type="scientific">Catalinimonas alkaloidigena</name>
    <dbReference type="NCBI Taxonomy" id="1075417"/>
    <lineage>
        <taxon>Bacteria</taxon>
        <taxon>Pseudomonadati</taxon>
        <taxon>Bacteroidota</taxon>
        <taxon>Cytophagia</taxon>
        <taxon>Cytophagales</taxon>
        <taxon>Catalimonadaceae</taxon>
        <taxon>Catalinimonas</taxon>
    </lineage>
</organism>
<evidence type="ECO:0000256" key="1">
    <source>
        <dbReference type="ARBA" id="ARBA00004496"/>
    </source>
</evidence>
<reference evidence="11 12" key="1">
    <citation type="submission" date="2016-10" db="EMBL/GenBank/DDBJ databases">
        <authorList>
            <person name="de Groot N.N."/>
        </authorList>
    </citation>
    <scope>NUCLEOTIDE SEQUENCE [LARGE SCALE GENOMIC DNA]</scope>
    <source>
        <strain evidence="11 12">DSM 25186</strain>
    </source>
</reference>
<dbReference type="InterPro" id="IPR003442">
    <property type="entry name" value="T6A_TsaE"/>
</dbReference>
<evidence type="ECO:0000256" key="8">
    <source>
        <dbReference type="ARBA" id="ARBA00022840"/>
    </source>
</evidence>
<dbReference type="PANTHER" id="PTHR33540">
    <property type="entry name" value="TRNA THREONYLCARBAMOYLADENOSINE BIOSYNTHESIS PROTEIN TSAE"/>
    <property type="match status" value="1"/>
</dbReference>
<evidence type="ECO:0000256" key="9">
    <source>
        <dbReference type="ARBA" id="ARBA00022842"/>
    </source>
</evidence>
<evidence type="ECO:0000313" key="11">
    <source>
        <dbReference type="EMBL" id="SDK59527.1"/>
    </source>
</evidence>
<dbReference type="GO" id="GO:0005524">
    <property type="term" value="F:ATP binding"/>
    <property type="evidence" value="ECO:0007669"/>
    <property type="project" value="UniProtKB-KW"/>
</dbReference>
<evidence type="ECO:0000256" key="3">
    <source>
        <dbReference type="ARBA" id="ARBA00019010"/>
    </source>
</evidence>
<accession>A0A1G9D6L7</accession>
<gene>
    <name evidence="11" type="ORF">SAMN05421823_10321</name>
</gene>
<sequence length="148" mass="16877">MQIYCPSLEELPQATRELLAWADENDRTNVRVWTFEGDLGAGKTTLIQEICRQQGVTDRVSSPSFALVNEYQRADGMPVYHFDFYRIESEEEAVDIGTEEYFESGTLCLVEWPSRIPHLLPPQHLKISISVDTMADATHHARIYTLSA</sequence>
<keyword evidence="7" id="KW-0547">Nucleotide-binding</keyword>
<proteinExistence type="inferred from homology"/>
<protein>
    <recommendedName>
        <fullName evidence="3">tRNA threonylcarbamoyladenosine biosynthesis protein TsaE</fullName>
    </recommendedName>
    <alternativeName>
        <fullName evidence="10">t(6)A37 threonylcarbamoyladenosine biosynthesis protein TsaE</fullName>
    </alternativeName>
</protein>